<keyword evidence="6 14" id="KW-0808">Transferase</keyword>
<evidence type="ECO:0000256" key="5">
    <source>
        <dbReference type="ARBA" id="ARBA00022553"/>
    </source>
</evidence>
<dbReference type="EC" id="2.7.13.3" evidence="14"/>
<evidence type="ECO:0000256" key="11">
    <source>
        <dbReference type="ARBA" id="ARBA00022989"/>
    </source>
</evidence>
<keyword evidence="13 14" id="KW-0472">Membrane</keyword>
<evidence type="ECO:0000256" key="12">
    <source>
        <dbReference type="ARBA" id="ARBA00023012"/>
    </source>
</evidence>
<dbReference type="CDD" id="cd00082">
    <property type="entry name" value="HisKA"/>
    <property type="match status" value="1"/>
</dbReference>
<keyword evidence="9 14" id="KW-0418">Kinase</keyword>
<keyword evidence="11 14" id="KW-1133">Transmembrane helix</keyword>
<keyword evidence="8 14" id="KW-0547">Nucleotide-binding</keyword>
<dbReference type="InterPro" id="IPR036097">
    <property type="entry name" value="HisK_dim/P_sf"/>
</dbReference>
<evidence type="ECO:0000256" key="2">
    <source>
        <dbReference type="ARBA" id="ARBA00004533"/>
    </source>
</evidence>
<sequence>MSRTAQYSLLKRLTAAFAIVAALIFSMLGAYLYQALSSKLNQRDDIEIAGKLDQFTKFARESGSLDGVRENSLFFHETLLSHPGLFVGVFGPDGAPLIQHSDIKSVSLSSKLINGQQPNRPFECFPPGIGFSECIYGTASLSDIKVIIIIARSADDRHSLLQDYRMDAFIASTIGALAVAVLGYIVTRRGLRPIKNIGHQASNIEAHRLSDRLNIDRGPIELVEISSSINKMLDRLERAFTRLSQFSSDLSHDMRTPLANIISSSQITLSRPRRSEEYETLIESNIEECERLQRMIENMLFLARTDNATQHINLVKIKTNEELPKIISYFQNTADEKDVTLQNNGAATISADAILFRRAVGNLLSNAVEHASPNSVISIRSYETSSTASICVENVGKAIPPEHIDFVFERFYRADHARHGSAKNAGLGLAIVKSIMNLHDGDVTVVSKNGKTSFTLTFKARGTNEYSPTSRT</sequence>
<dbReference type="InterPro" id="IPR004358">
    <property type="entry name" value="Sig_transdc_His_kin-like_C"/>
</dbReference>
<comment type="catalytic activity">
    <reaction evidence="1 14">
        <text>ATP + protein L-histidine = ADP + protein N-phospho-L-histidine.</text>
        <dbReference type="EC" id="2.7.13.3"/>
    </reaction>
</comment>
<feature type="transmembrane region" description="Helical" evidence="14">
    <location>
        <begin position="168"/>
        <end position="186"/>
    </location>
</feature>
<proteinExistence type="predicted"/>
<dbReference type="GO" id="GO:0005886">
    <property type="term" value="C:plasma membrane"/>
    <property type="evidence" value="ECO:0007669"/>
    <property type="project" value="UniProtKB-SubCell"/>
</dbReference>
<dbReference type="InterPro" id="IPR050428">
    <property type="entry name" value="TCS_sensor_his_kinase"/>
</dbReference>
<dbReference type="EMBL" id="PVHK01000116">
    <property type="protein sequence ID" value="PRH41352.1"/>
    <property type="molecule type" value="Genomic_DNA"/>
</dbReference>
<evidence type="ECO:0000256" key="10">
    <source>
        <dbReference type="ARBA" id="ARBA00022840"/>
    </source>
</evidence>
<keyword evidence="3 14" id="KW-1003">Cell membrane</keyword>
<dbReference type="PRINTS" id="PR00344">
    <property type="entry name" value="BCTRLSENSOR"/>
</dbReference>
<comment type="function">
    <text evidence="14">Member of a two-component regulatory system.</text>
</comment>
<dbReference type="SMART" id="SM00304">
    <property type="entry name" value="HAMP"/>
    <property type="match status" value="1"/>
</dbReference>
<dbReference type="Gene3D" id="1.10.287.130">
    <property type="match status" value="1"/>
</dbReference>
<dbReference type="Pfam" id="PF02518">
    <property type="entry name" value="HATPase_c"/>
    <property type="match status" value="1"/>
</dbReference>
<evidence type="ECO:0000313" key="18">
    <source>
        <dbReference type="Proteomes" id="UP000237632"/>
    </source>
</evidence>
<evidence type="ECO:0000259" key="16">
    <source>
        <dbReference type="PROSITE" id="PS50885"/>
    </source>
</evidence>
<organism evidence="17 18">
    <name type="scientific">Burkholderia vietnamiensis</name>
    <dbReference type="NCBI Taxonomy" id="60552"/>
    <lineage>
        <taxon>Bacteria</taxon>
        <taxon>Pseudomonadati</taxon>
        <taxon>Pseudomonadota</taxon>
        <taxon>Betaproteobacteria</taxon>
        <taxon>Burkholderiales</taxon>
        <taxon>Burkholderiaceae</taxon>
        <taxon>Burkholderia</taxon>
        <taxon>Burkholderia cepacia complex</taxon>
    </lineage>
</organism>
<evidence type="ECO:0000256" key="13">
    <source>
        <dbReference type="ARBA" id="ARBA00023136"/>
    </source>
</evidence>
<dbReference type="InterPro" id="IPR005467">
    <property type="entry name" value="His_kinase_dom"/>
</dbReference>
<dbReference type="CDD" id="cd00075">
    <property type="entry name" value="HATPase"/>
    <property type="match status" value="1"/>
</dbReference>
<feature type="domain" description="Histidine kinase" evidence="15">
    <location>
        <begin position="249"/>
        <end position="462"/>
    </location>
</feature>
<dbReference type="Gene3D" id="6.10.340.10">
    <property type="match status" value="1"/>
</dbReference>
<keyword evidence="7 14" id="KW-0812">Transmembrane</keyword>
<protein>
    <recommendedName>
        <fullName evidence="14">Sensor protein</fullName>
        <ecNumber evidence="14">2.7.13.3</ecNumber>
    </recommendedName>
</protein>
<dbReference type="Pfam" id="PF00512">
    <property type="entry name" value="HisKA"/>
    <property type="match status" value="1"/>
</dbReference>
<comment type="subcellular location">
    <subcellularLocation>
        <location evidence="2 14">Cell inner membrane</location>
    </subcellularLocation>
</comment>
<dbReference type="Pfam" id="PF00672">
    <property type="entry name" value="HAMP"/>
    <property type="match status" value="1"/>
</dbReference>
<evidence type="ECO:0000256" key="4">
    <source>
        <dbReference type="ARBA" id="ARBA00022519"/>
    </source>
</evidence>
<dbReference type="InterPro" id="IPR003660">
    <property type="entry name" value="HAMP_dom"/>
</dbReference>
<dbReference type="AlphaFoldDB" id="A0AA45BCZ7"/>
<dbReference type="RefSeq" id="WP_080289663.1">
    <property type="nucleotide sequence ID" value="NZ_CADFFD010000025.1"/>
</dbReference>
<evidence type="ECO:0000256" key="1">
    <source>
        <dbReference type="ARBA" id="ARBA00000085"/>
    </source>
</evidence>
<feature type="domain" description="HAMP" evidence="16">
    <location>
        <begin position="188"/>
        <end position="241"/>
    </location>
</feature>
<dbReference type="GO" id="GO:0000155">
    <property type="term" value="F:phosphorelay sensor kinase activity"/>
    <property type="evidence" value="ECO:0007669"/>
    <property type="project" value="InterPro"/>
</dbReference>
<evidence type="ECO:0000259" key="15">
    <source>
        <dbReference type="PROSITE" id="PS50109"/>
    </source>
</evidence>
<dbReference type="SUPFAM" id="SSF55874">
    <property type="entry name" value="ATPase domain of HSP90 chaperone/DNA topoisomerase II/histidine kinase"/>
    <property type="match status" value="1"/>
</dbReference>
<dbReference type="InterPro" id="IPR036890">
    <property type="entry name" value="HATPase_C_sf"/>
</dbReference>
<dbReference type="GO" id="GO:0005524">
    <property type="term" value="F:ATP binding"/>
    <property type="evidence" value="ECO:0007669"/>
    <property type="project" value="UniProtKB-KW"/>
</dbReference>
<evidence type="ECO:0000313" key="17">
    <source>
        <dbReference type="EMBL" id="PRH41352.1"/>
    </source>
</evidence>
<dbReference type="SMART" id="SM00388">
    <property type="entry name" value="HisKA"/>
    <property type="match status" value="1"/>
</dbReference>
<dbReference type="Proteomes" id="UP000237632">
    <property type="component" value="Unassembled WGS sequence"/>
</dbReference>
<evidence type="ECO:0000256" key="7">
    <source>
        <dbReference type="ARBA" id="ARBA00022692"/>
    </source>
</evidence>
<keyword evidence="4 14" id="KW-0997">Cell inner membrane</keyword>
<dbReference type="PROSITE" id="PS50109">
    <property type="entry name" value="HIS_KIN"/>
    <property type="match status" value="1"/>
</dbReference>
<dbReference type="SMART" id="SM00387">
    <property type="entry name" value="HATPase_c"/>
    <property type="match status" value="1"/>
</dbReference>
<dbReference type="InterPro" id="IPR003594">
    <property type="entry name" value="HATPase_dom"/>
</dbReference>
<dbReference type="Gene3D" id="3.30.565.10">
    <property type="entry name" value="Histidine kinase-like ATPase, C-terminal domain"/>
    <property type="match status" value="1"/>
</dbReference>
<name>A0AA45BCZ7_BURVI</name>
<comment type="caution">
    <text evidence="17">The sequence shown here is derived from an EMBL/GenBank/DDBJ whole genome shotgun (WGS) entry which is preliminary data.</text>
</comment>
<dbReference type="CDD" id="cd06225">
    <property type="entry name" value="HAMP"/>
    <property type="match status" value="1"/>
</dbReference>
<evidence type="ECO:0000256" key="3">
    <source>
        <dbReference type="ARBA" id="ARBA00022475"/>
    </source>
</evidence>
<feature type="transmembrane region" description="Helical" evidence="14">
    <location>
        <begin position="12"/>
        <end position="33"/>
    </location>
</feature>
<evidence type="ECO:0000256" key="9">
    <source>
        <dbReference type="ARBA" id="ARBA00022777"/>
    </source>
</evidence>
<gene>
    <name evidence="17" type="ORF">C6T65_16155</name>
</gene>
<evidence type="ECO:0000256" key="6">
    <source>
        <dbReference type="ARBA" id="ARBA00022679"/>
    </source>
</evidence>
<dbReference type="PANTHER" id="PTHR45436:SF3">
    <property type="entry name" value="SENSOR HISTIDINE KINASE HPRS"/>
    <property type="match status" value="1"/>
</dbReference>
<evidence type="ECO:0000256" key="8">
    <source>
        <dbReference type="ARBA" id="ARBA00022741"/>
    </source>
</evidence>
<dbReference type="InterPro" id="IPR003661">
    <property type="entry name" value="HisK_dim/P_dom"/>
</dbReference>
<keyword evidence="10 14" id="KW-0067">ATP-binding</keyword>
<dbReference type="NCBIfam" id="TIGR01386">
    <property type="entry name" value="cztS_silS_copS"/>
    <property type="match status" value="1"/>
</dbReference>
<keyword evidence="12 14" id="KW-0902">Two-component regulatory system</keyword>
<accession>A0AA45BCZ7</accession>
<evidence type="ECO:0000256" key="14">
    <source>
        <dbReference type="RuleBase" id="RU364088"/>
    </source>
</evidence>
<keyword evidence="5" id="KW-0597">Phosphoprotein</keyword>
<dbReference type="PANTHER" id="PTHR45436">
    <property type="entry name" value="SENSOR HISTIDINE KINASE YKOH"/>
    <property type="match status" value="1"/>
</dbReference>
<reference evidence="17 18" key="1">
    <citation type="submission" date="2018-03" db="EMBL/GenBank/DDBJ databases">
        <authorList>
            <person name="Nguyen K."/>
            <person name="Fouts D."/>
            <person name="Sutton G."/>
        </authorList>
    </citation>
    <scope>NUCLEOTIDE SEQUENCE [LARGE SCALE GENOMIC DNA]</scope>
    <source>
        <strain evidence="17 18">AU3578</strain>
    </source>
</reference>
<dbReference type="InterPro" id="IPR006290">
    <property type="entry name" value="CztS_silS_copS"/>
</dbReference>
<dbReference type="SUPFAM" id="SSF47384">
    <property type="entry name" value="Homodimeric domain of signal transducing histidine kinase"/>
    <property type="match status" value="1"/>
</dbReference>
<dbReference type="PROSITE" id="PS50885">
    <property type="entry name" value="HAMP"/>
    <property type="match status" value="1"/>
</dbReference>